<keyword evidence="3" id="KW-1185">Reference proteome</keyword>
<evidence type="ECO:0000313" key="3">
    <source>
        <dbReference type="Proteomes" id="UP001107558"/>
    </source>
</evidence>
<organism evidence="2 3">
    <name type="scientific">Polypedilum vanderplanki</name>
    <name type="common">Sleeping chironomid midge</name>
    <dbReference type="NCBI Taxonomy" id="319348"/>
    <lineage>
        <taxon>Eukaryota</taxon>
        <taxon>Metazoa</taxon>
        <taxon>Ecdysozoa</taxon>
        <taxon>Arthropoda</taxon>
        <taxon>Hexapoda</taxon>
        <taxon>Insecta</taxon>
        <taxon>Pterygota</taxon>
        <taxon>Neoptera</taxon>
        <taxon>Endopterygota</taxon>
        <taxon>Diptera</taxon>
        <taxon>Nematocera</taxon>
        <taxon>Chironomoidea</taxon>
        <taxon>Chironomidae</taxon>
        <taxon>Chironominae</taxon>
        <taxon>Polypedilum</taxon>
        <taxon>Polypedilum</taxon>
    </lineage>
</organism>
<evidence type="ECO:0000256" key="1">
    <source>
        <dbReference type="SAM" id="MobiDB-lite"/>
    </source>
</evidence>
<evidence type="ECO:0000313" key="2">
    <source>
        <dbReference type="EMBL" id="KAG5666881.1"/>
    </source>
</evidence>
<gene>
    <name evidence="2" type="ORF">PVAND_014889</name>
</gene>
<feature type="region of interest" description="Disordered" evidence="1">
    <location>
        <begin position="134"/>
        <end position="222"/>
    </location>
</feature>
<feature type="compositionally biased region" description="Low complexity" evidence="1">
    <location>
        <begin position="183"/>
        <end position="193"/>
    </location>
</feature>
<dbReference type="Proteomes" id="UP001107558">
    <property type="component" value="Chromosome 4"/>
</dbReference>
<name>A0A9J6BAH9_POLVA</name>
<proteinExistence type="predicted"/>
<dbReference type="EMBL" id="JADBJN010000004">
    <property type="protein sequence ID" value="KAG5666881.1"/>
    <property type="molecule type" value="Genomic_DNA"/>
</dbReference>
<comment type="caution">
    <text evidence="2">The sequence shown here is derived from an EMBL/GenBank/DDBJ whole genome shotgun (WGS) entry which is preliminary data.</text>
</comment>
<feature type="compositionally biased region" description="Basic and acidic residues" evidence="1">
    <location>
        <begin position="162"/>
        <end position="182"/>
    </location>
</feature>
<dbReference type="AlphaFoldDB" id="A0A9J6BAH9"/>
<sequence length="612" mass="72012">MELKKCEEPLTKDVCLANRTSLSLPPQFSPTNLDEIKIVENKFPYDIEETKKSYRKFCELSKDEKEIIFKSKVLFQGTTVIFGVLINNNEKLCERLSPEQIDEMLNGEVVSFFNPLKQPSKEYREKKFKKNIDDSDDYFSKVNNGGKNQDNNDTLRSSGGDQHIEDDQSDSNNDKSNNEKNSDSASNQQPDKSSGGDDDDDDDKDRNKGNKKSDEITSDDESESSLTIKDLISISQKQRVILIGFVYGEKVTDTLFDVSNRMQKEIESETIRPPYIFYFDLEREDITQILHDLSYDKNDGIIYKLSSLSPDKFENFKEDLFVDYYTNGDIVFFWDNSESAEEVKEAKEQLFEIFKEIYDKTKNQQWIVSSIFSVEKFEKYFGCYSYSLCNHENYKFKKYIKIEPVGSTYENIRIYMQEYKRSSNHYKAHEVLYRKLTFEKPEDDKETLTYLVMKQVITAIDNDKLKDLEVLDLEITKENIVSLENVNVFKKFENMNDFEIYSEYFTFIIAKYIEENIFALRKTKIDQKELKLRIIFLLKVINLYSGIQKVLSDFLSDNEGLKITATLEIVLVKNCDVFMKLLTKDSWKIFKKWIMNNEKVNSKFEEYKNRFL</sequence>
<accession>A0A9J6BAH9</accession>
<reference evidence="2" key="1">
    <citation type="submission" date="2021-03" db="EMBL/GenBank/DDBJ databases">
        <title>Chromosome level genome of the anhydrobiotic midge Polypedilum vanderplanki.</title>
        <authorList>
            <person name="Yoshida Y."/>
            <person name="Kikawada T."/>
            <person name="Gusev O."/>
        </authorList>
    </citation>
    <scope>NUCLEOTIDE SEQUENCE</scope>
    <source>
        <strain evidence="2">NIAS01</strain>
        <tissue evidence="2">Whole body or cell culture</tissue>
    </source>
</reference>
<protein>
    <submittedName>
        <fullName evidence="2">Uncharacterized protein</fullName>
    </submittedName>
</protein>
<feature type="compositionally biased region" description="Basic and acidic residues" evidence="1">
    <location>
        <begin position="204"/>
        <end position="215"/>
    </location>
</feature>
<feature type="compositionally biased region" description="Polar residues" evidence="1">
    <location>
        <begin position="141"/>
        <end position="160"/>
    </location>
</feature>